<reference evidence="1 2" key="2">
    <citation type="submission" date="2007-09" db="EMBL/GenBank/DDBJ databases">
        <authorList>
            <person name="Fulton L."/>
            <person name="Clifton S."/>
            <person name="Fulton B."/>
            <person name="Xu J."/>
            <person name="Minx P."/>
            <person name="Pepin K.H."/>
            <person name="Johnson M."/>
            <person name="Thiruvilangam P."/>
            <person name="Bhonagiri V."/>
            <person name="Nash W.E."/>
            <person name="Mardis E.R."/>
            <person name="Wilson R.K."/>
        </authorList>
    </citation>
    <scope>NUCLEOTIDE SEQUENCE [LARGE SCALE GENOMIC DNA]</scope>
    <source>
        <strain evidence="1 2">M21/2</strain>
    </source>
</reference>
<gene>
    <name evidence="1" type="ORF">FAEPRAM212_01634</name>
</gene>
<evidence type="ECO:0000313" key="2">
    <source>
        <dbReference type="Proteomes" id="UP000005945"/>
    </source>
</evidence>
<proteinExistence type="predicted"/>
<sequence>MILNYLNEYSFIDVRLDEAYNKSTDIYLLGKESSK</sequence>
<dbReference type="Proteomes" id="UP000005945">
    <property type="component" value="Unassembled WGS sequence"/>
</dbReference>
<evidence type="ECO:0000313" key="1">
    <source>
        <dbReference type="EMBL" id="EDP21812.1"/>
    </source>
</evidence>
<dbReference type="AlphaFoldDB" id="A8SBD4"/>
<comment type="caution">
    <text evidence="1">The sequence shown here is derived from an EMBL/GenBank/DDBJ whole genome shotgun (WGS) entry which is preliminary data.</text>
</comment>
<dbReference type="HOGENOM" id="CLU_3365061_0_0_9"/>
<organism evidence="1 2">
    <name type="scientific">Faecalibacterium prausnitzii M21/2</name>
    <dbReference type="NCBI Taxonomy" id="411485"/>
    <lineage>
        <taxon>Bacteria</taxon>
        <taxon>Bacillati</taxon>
        <taxon>Bacillota</taxon>
        <taxon>Clostridia</taxon>
        <taxon>Eubacteriales</taxon>
        <taxon>Oscillospiraceae</taxon>
        <taxon>Faecalibacterium</taxon>
    </lineage>
</organism>
<dbReference type="EMBL" id="ABED02000025">
    <property type="protein sequence ID" value="EDP21812.1"/>
    <property type="molecule type" value="Genomic_DNA"/>
</dbReference>
<protein>
    <submittedName>
        <fullName evidence="1">Uncharacterized protein</fullName>
    </submittedName>
</protein>
<name>A8SBD4_9FIRM</name>
<reference evidence="1 2" key="1">
    <citation type="submission" date="2007-09" db="EMBL/GenBank/DDBJ databases">
        <title>Draft genome sequence of Faecalibacterium prausnitzii M21/2.</title>
        <authorList>
            <person name="Sudarsanam P."/>
            <person name="Ley R."/>
            <person name="Guruge J."/>
            <person name="Turnbaugh P.J."/>
            <person name="Mahowald M."/>
            <person name="Liep D."/>
            <person name="Gordon J."/>
        </authorList>
    </citation>
    <scope>NUCLEOTIDE SEQUENCE [LARGE SCALE GENOMIC DNA]</scope>
    <source>
        <strain evidence="1 2">M21/2</strain>
    </source>
</reference>
<accession>A8SBD4</accession>